<keyword evidence="4" id="KW-1185">Reference proteome</keyword>
<evidence type="ECO:0000313" key="4">
    <source>
        <dbReference type="Proteomes" id="UP000028725"/>
    </source>
</evidence>
<feature type="compositionally biased region" description="Polar residues" evidence="1">
    <location>
        <begin position="34"/>
        <end position="43"/>
    </location>
</feature>
<feature type="signal peptide" evidence="2">
    <location>
        <begin position="1"/>
        <end position="19"/>
    </location>
</feature>
<dbReference type="AlphaFoldDB" id="A0A085WGS9"/>
<reference evidence="3 4" key="1">
    <citation type="submission" date="2014-04" db="EMBL/GenBank/DDBJ databases">
        <title>Genome assembly of Hyalangium minutum DSM 14724.</title>
        <authorList>
            <person name="Sharma G."/>
            <person name="Subramanian S."/>
        </authorList>
    </citation>
    <scope>NUCLEOTIDE SEQUENCE [LARGE SCALE GENOMIC DNA]</scope>
    <source>
        <strain evidence="3 4">DSM 14724</strain>
    </source>
</reference>
<dbReference type="RefSeq" id="WP_044191989.1">
    <property type="nucleotide sequence ID" value="NZ_JMCB01000009.1"/>
</dbReference>
<name>A0A085WGS9_9BACT</name>
<feature type="region of interest" description="Disordered" evidence="1">
    <location>
        <begin position="25"/>
        <end position="46"/>
    </location>
</feature>
<evidence type="ECO:0000256" key="2">
    <source>
        <dbReference type="SAM" id="SignalP"/>
    </source>
</evidence>
<dbReference type="PROSITE" id="PS51257">
    <property type="entry name" value="PROKAR_LIPOPROTEIN"/>
    <property type="match status" value="1"/>
</dbReference>
<keyword evidence="2" id="KW-0732">Signal</keyword>
<organism evidence="3 4">
    <name type="scientific">Hyalangium minutum</name>
    <dbReference type="NCBI Taxonomy" id="394096"/>
    <lineage>
        <taxon>Bacteria</taxon>
        <taxon>Pseudomonadati</taxon>
        <taxon>Myxococcota</taxon>
        <taxon>Myxococcia</taxon>
        <taxon>Myxococcales</taxon>
        <taxon>Cystobacterineae</taxon>
        <taxon>Archangiaceae</taxon>
        <taxon>Hyalangium</taxon>
    </lineage>
</organism>
<protein>
    <recommendedName>
        <fullName evidence="5">Lipoprotein</fullName>
    </recommendedName>
</protein>
<gene>
    <name evidence="3" type="ORF">DB31_9106</name>
</gene>
<sequence>MTIRTLLLVLTTTTLSALAGCATPQTAPREEAAVNTSSQQGSEQGEHKGCSCALRKEQGGAAAQAADGKGCSCPHCAKTAADTDAKEGKTCGCSHKHEGNQAQALDNVR</sequence>
<evidence type="ECO:0000256" key="1">
    <source>
        <dbReference type="SAM" id="MobiDB-lite"/>
    </source>
</evidence>
<evidence type="ECO:0008006" key="5">
    <source>
        <dbReference type="Google" id="ProtNLM"/>
    </source>
</evidence>
<dbReference type="Proteomes" id="UP000028725">
    <property type="component" value="Unassembled WGS sequence"/>
</dbReference>
<feature type="chain" id="PRO_5001799701" description="Lipoprotein" evidence="2">
    <location>
        <begin position="20"/>
        <end position="109"/>
    </location>
</feature>
<comment type="caution">
    <text evidence="3">The sequence shown here is derived from an EMBL/GenBank/DDBJ whole genome shotgun (WGS) entry which is preliminary data.</text>
</comment>
<dbReference type="EMBL" id="JMCB01000009">
    <property type="protein sequence ID" value="KFE66892.1"/>
    <property type="molecule type" value="Genomic_DNA"/>
</dbReference>
<proteinExistence type="predicted"/>
<evidence type="ECO:0000313" key="3">
    <source>
        <dbReference type="EMBL" id="KFE66892.1"/>
    </source>
</evidence>
<accession>A0A085WGS9</accession>
<dbReference type="OrthoDB" id="9912597at2"/>